<dbReference type="Gene3D" id="3.30.2010.10">
    <property type="entry name" value="Metalloproteases ('zincins'), catalytic domain"/>
    <property type="match status" value="1"/>
</dbReference>
<evidence type="ECO:0000256" key="10">
    <source>
        <dbReference type="ARBA" id="ARBA00023136"/>
    </source>
</evidence>
<feature type="transmembrane region" description="Helical" evidence="11">
    <location>
        <begin position="330"/>
        <end position="349"/>
    </location>
</feature>
<keyword evidence="8 11" id="KW-1133">Transmembrane helix</keyword>
<dbReference type="PANTHER" id="PTHR43221">
    <property type="entry name" value="PROTEASE HTPX"/>
    <property type="match status" value="1"/>
</dbReference>
<feature type="transmembrane region" description="Helical" evidence="11">
    <location>
        <begin position="214"/>
        <end position="233"/>
    </location>
</feature>
<dbReference type="PANTHER" id="PTHR43221:SF2">
    <property type="entry name" value="PROTEASE HTPX HOMOLOG"/>
    <property type="match status" value="1"/>
</dbReference>
<evidence type="ECO:0000313" key="14">
    <source>
        <dbReference type="Proteomes" id="UP001596083"/>
    </source>
</evidence>
<feature type="transmembrane region" description="Helical" evidence="11">
    <location>
        <begin position="534"/>
        <end position="557"/>
    </location>
</feature>
<feature type="transmembrane region" description="Helical" evidence="11">
    <location>
        <begin position="693"/>
        <end position="716"/>
    </location>
</feature>
<evidence type="ECO:0000256" key="11">
    <source>
        <dbReference type="SAM" id="Phobius"/>
    </source>
</evidence>
<keyword evidence="14" id="KW-1185">Reference proteome</keyword>
<gene>
    <name evidence="13" type="ORF">ACFP1Z_03020</name>
</gene>
<evidence type="ECO:0000256" key="6">
    <source>
        <dbReference type="ARBA" id="ARBA00022801"/>
    </source>
</evidence>
<dbReference type="InterPro" id="IPR001915">
    <property type="entry name" value="Peptidase_M48"/>
</dbReference>
<evidence type="ECO:0000256" key="3">
    <source>
        <dbReference type="ARBA" id="ARBA00022670"/>
    </source>
</evidence>
<dbReference type="InterPro" id="IPR050083">
    <property type="entry name" value="HtpX_protease"/>
</dbReference>
<keyword evidence="5" id="KW-0479">Metal-binding</keyword>
<feature type="transmembrane region" description="Helical" evidence="11">
    <location>
        <begin position="441"/>
        <end position="461"/>
    </location>
</feature>
<dbReference type="GO" id="GO:0008237">
    <property type="term" value="F:metallopeptidase activity"/>
    <property type="evidence" value="ECO:0007669"/>
    <property type="project" value="UniProtKB-KW"/>
</dbReference>
<comment type="cofactor">
    <cofactor evidence="1">
        <name>Zn(2+)</name>
        <dbReference type="ChEBI" id="CHEBI:29105"/>
    </cofactor>
</comment>
<evidence type="ECO:0000256" key="1">
    <source>
        <dbReference type="ARBA" id="ARBA00001947"/>
    </source>
</evidence>
<organism evidence="13 14">
    <name type="scientific">Streptomyces gamaensis</name>
    <dbReference type="NCBI Taxonomy" id="1763542"/>
    <lineage>
        <taxon>Bacteria</taxon>
        <taxon>Bacillati</taxon>
        <taxon>Actinomycetota</taxon>
        <taxon>Actinomycetes</taxon>
        <taxon>Kitasatosporales</taxon>
        <taxon>Streptomycetaceae</taxon>
        <taxon>Streptomyces</taxon>
    </lineage>
</organism>
<dbReference type="EMBL" id="JBHSPB010000002">
    <property type="protein sequence ID" value="MFC5719156.1"/>
    <property type="molecule type" value="Genomic_DNA"/>
</dbReference>
<evidence type="ECO:0000256" key="2">
    <source>
        <dbReference type="ARBA" id="ARBA00022475"/>
    </source>
</evidence>
<evidence type="ECO:0000256" key="5">
    <source>
        <dbReference type="ARBA" id="ARBA00022723"/>
    </source>
</evidence>
<feature type="transmembrane region" description="Helical" evidence="11">
    <location>
        <begin position="494"/>
        <end position="513"/>
    </location>
</feature>
<evidence type="ECO:0000256" key="8">
    <source>
        <dbReference type="ARBA" id="ARBA00022989"/>
    </source>
</evidence>
<feature type="transmembrane region" description="Helical" evidence="11">
    <location>
        <begin position="604"/>
        <end position="622"/>
    </location>
</feature>
<keyword evidence="4 11" id="KW-0812">Transmembrane</keyword>
<keyword evidence="10 11" id="KW-0472">Membrane</keyword>
<dbReference type="RefSeq" id="WP_390314163.1">
    <property type="nucleotide sequence ID" value="NZ_JBHSPB010000002.1"/>
</dbReference>
<feature type="transmembrane region" description="Helical" evidence="11">
    <location>
        <begin position="300"/>
        <end position="324"/>
    </location>
</feature>
<evidence type="ECO:0000259" key="12">
    <source>
        <dbReference type="Pfam" id="PF01435"/>
    </source>
</evidence>
<dbReference type="Proteomes" id="UP001596083">
    <property type="component" value="Unassembled WGS sequence"/>
</dbReference>
<feature type="domain" description="Peptidase M48" evidence="12">
    <location>
        <begin position="120"/>
        <end position="287"/>
    </location>
</feature>
<dbReference type="EC" id="3.4.24.-" evidence="13"/>
<keyword evidence="3" id="KW-0645">Protease</keyword>
<dbReference type="Pfam" id="PF01435">
    <property type="entry name" value="Peptidase_M48"/>
    <property type="match status" value="1"/>
</dbReference>
<feature type="transmembrane region" description="Helical" evidence="11">
    <location>
        <begin position="63"/>
        <end position="83"/>
    </location>
</feature>
<reference evidence="14" key="1">
    <citation type="journal article" date="2019" name="Int. J. Syst. Evol. Microbiol.">
        <title>The Global Catalogue of Microorganisms (GCM) 10K type strain sequencing project: providing services to taxonomists for standard genome sequencing and annotation.</title>
        <authorList>
            <consortium name="The Broad Institute Genomics Platform"/>
            <consortium name="The Broad Institute Genome Sequencing Center for Infectious Disease"/>
            <person name="Wu L."/>
            <person name="Ma J."/>
        </authorList>
    </citation>
    <scope>NUCLEOTIDE SEQUENCE [LARGE SCALE GENOMIC DNA]</scope>
    <source>
        <strain evidence="14">CGMCC 4.7304</strain>
    </source>
</reference>
<feature type="transmembrane region" description="Helical" evidence="11">
    <location>
        <begin position="577"/>
        <end position="597"/>
    </location>
</feature>
<name>A0ABW0YRL5_9ACTN</name>
<keyword evidence="6 13" id="KW-0378">Hydrolase</keyword>
<keyword evidence="9 13" id="KW-0482">Metalloprotease</keyword>
<evidence type="ECO:0000256" key="7">
    <source>
        <dbReference type="ARBA" id="ARBA00022833"/>
    </source>
</evidence>
<accession>A0ABW0YRL5</accession>
<evidence type="ECO:0000256" key="9">
    <source>
        <dbReference type="ARBA" id="ARBA00023049"/>
    </source>
</evidence>
<feature type="transmembrane region" description="Helical" evidence="11">
    <location>
        <begin position="395"/>
        <end position="420"/>
    </location>
</feature>
<feature type="transmembrane region" description="Helical" evidence="11">
    <location>
        <begin position="659"/>
        <end position="681"/>
    </location>
</feature>
<evidence type="ECO:0000313" key="13">
    <source>
        <dbReference type="EMBL" id="MFC5719156.1"/>
    </source>
</evidence>
<proteinExistence type="predicted"/>
<comment type="caution">
    <text evidence="13">The sequence shown here is derived from an EMBL/GenBank/DDBJ whole genome shotgun (WGS) entry which is preliminary data.</text>
</comment>
<protein>
    <submittedName>
        <fullName evidence="13">M48 family metalloprotease</fullName>
        <ecNumber evidence="13">3.4.24.-</ecNumber>
    </submittedName>
</protein>
<keyword evidence="7" id="KW-0862">Zinc</keyword>
<keyword evidence="2" id="KW-1003">Cell membrane</keyword>
<feature type="transmembrane region" description="Helical" evidence="11">
    <location>
        <begin position="361"/>
        <end position="383"/>
    </location>
</feature>
<sequence length="882" mass="93608">MAASSFVVYEGIYVIASGGSALLSALLTCRSQALAQQPVGIVAYARALHQAAECGLGQTRIEAWWGLLGVGVLVLVAGAIFWAQPWWYKWHRNLTELTGTKHADLVDRLEGVRRQTGTGPVVWLLQPDNRVSGYTFGRPGRRCIAVSGGTAAAAVNDPATFKAVVLHELAHVKNRDIDQTHLTLAIWRAFVVVALLPLAILLIFSRVMGAPQPMIWRMAAIALIVYLLRYAILRSREFDADARAQQFEPAARLGDVLTDRTARSARRVRRLIRLHPSRQERAAALVNPAPLHRFRFWDGLAIGLVAALGASAVREITTLLTATVGVRHSVPAIVFAAFAGGALTVGMWRSRLPETGTVAKGWAPGLGLGLGLALGPIIAPTSYTPALAPDHPSLAAVGVLAVWTGAVTLIFTPLPVWIGLWASAWQQRADGTASRVPARGAMAAAAIGAWAVMACGLYFLLDNFTFVDGASATDEWQRLPEAIRGTALVVAGSAAGWVVFLAVVAVPLAAALARRRRRRVGAQDTAVRSWRRRPPTVLCLAGSVIAVALTVAVSALAHARIADVVRWSPDFESRLALFDMQAIVVVAVACAFVAAVMARSVLDLVISVLAGAVVAAIGDLALENVLTMGHCVAWLSIPYTNPPGGACLSPPDAQMFRPVVLGAALLSLLVVPAAYAVRTLLLPRIRLARWPAGLVALGRLAAAVAVVSAVTGTALWGPSASAQGVVAAGDIGHDGWIHGNGYDVRLVPSWYDLDRAGKPGPAQIIFPFDGATISITRLVGVTPAQIADYRSYLLRLGARPDALDGVPGLLVSRSGLPGSELAQWFIARGSVAYGITLNGAPTWPGDSPYLRHEFTVILSTWHWTDEAWGPVVGARSSRWRAA</sequence>
<evidence type="ECO:0000256" key="4">
    <source>
        <dbReference type="ARBA" id="ARBA00022692"/>
    </source>
</evidence>
<feature type="transmembrane region" description="Helical" evidence="11">
    <location>
        <begin position="185"/>
        <end position="208"/>
    </location>
</feature>